<evidence type="ECO:0000313" key="1">
    <source>
        <dbReference type="EMBL" id="GHO97504.1"/>
    </source>
</evidence>
<organism evidence="1 2">
    <name type="scientific">Reticulibacter mediterranei</name>
    <dbReference type="NCBI Taxonomy" id="2778369"/>
    <lineage>
        <taxon>Bacteria</taxon>
        <taxon>Bacillati</taxon>
        <taxon>Chloroflexota</taxon>
        <taxon>Ktedonobacteria</taxon>
        <taxon>Ktedonobacterales</taxon>
        <taxon>Reticulibacteraceae</taxon>
        <taxon>Reticulibacter</taxon>
    </lineage>
</organism>
<protein>
    <recommendedName>
        <fullName evidence="3">Helix-turn-helix domain-containing protein</fullName>
    </recommendedName>
</protein>
<name>A0A8J3ITB6_9CHLR</name>
<dbReference type="EMBL" id="BNJK01000001">
    <property type="protein sequence ID" value="GHO97504.1"/>
    <property type="molecule type" value="Genomic_DNA"/>
</dbReference>
<dbReference type="AlphaFoldDB" id="A0A8J3ITB6"/>
<evidence type="ECO:0000313" key="2">
    <source>
        <dbReference type="Proteomes" id="UP000597444"/>
    </source>
</evidence>
<comment type="caution">
    <text evidence="1">The sequence shown here is derived from an EMBL/GenBank/DDBJ whole genome shotgun (WGS) entry which is preliminary data.</text>
</comment>
<dbReference type="RefSeq" id="WP_220208048.1">
    <property type="nucleotide sequence ID" value="NZ_BNJK01000001.1"/>
</dbReference>
<dbReference type="SUPFAM" id="SSF46689">
    <property type="entry name" value="Homeodomain-like"/>
    <property type="match status" value="1"/>
</dbReference>
<dbReference type="Proteomes" id="UP000597444">
    <property type="component" value="Unassembled WGS sequence"/>
</dbReference>
<dbReference type="Pfam" id="PF13384">
    <property type="entry name" value="HTH_23"/>
    <property type="match status" value="1"/>
</dbReference>
<dbReference type="InterPro" id="IPR009057">
    <property type="entry name" value="Homeodomain-like_sf"/>
</dbReference>
<evidence type="ECO:0008006" key="3">
    <source>
        <dbReference type="Google" id="ProtNLM"/>
    </source>
</evidence>
<sequence length="117" mass="13396">MRGPKPSHPIELTSEEQEHLRSLIRAHTTGQSLAVRARIVLFVNEHPEWSNQQIAQTVGISDRLVCKWRQRWTAAHSLADAPRSGAPRLKSVRKRPPWLVACHRRKKFRWHDGAGAS</sequence>
<accession>A0A8J3ITB6</accession>
<proteinExistence type="predicted"/>
<keyword evidence="2" id="KW-1185">Reference proteome</keyword>
<reference evidence="1" key="1">
    <citation type="submission" date="2020-10" db="EMBL/GenBank/DDBJ databases">
        <title>Taxonomic study of unclassified bacteria belonging to the class Ktedonobacteria.</title>
        <authorList>
            <person name="Yabe S."/>
            <person name="Wang C.M."/>
            <person name="Zheng Y."/>
            <person name="Sakai Y."/>
            <person name="Cavaletti L."/>
            <person name="Monciardini P."/>
            <person name="Donadio S."/>
        </authorList>
    </citation>
    <scope>NUCLEOTIDE SEQUENCE</scope>
    <source>
        <strain evidence="1">ID150040</strain>
    </source>
</reference>
<gene>
    <name evidence="1" type="ORF">KSF_075520</name>
</gene>